<protein>
    <submittedName>
        <fullName evidence="3">Uncharacterized protein</fullName>
    </submittedName>
</protein>
<accession>A0A2U3DYP3</accession>
<reference evidence="2" key="3">
    <citation type="submission" date="2023-11" db="EMBL/GenBank/DDBJ databases">
        <authorList>
            <person name="Beijen E."/>
            <person name="Ohm R.A."/>
        </authorList>
    </citation>
    <scope>NUCLEOTIDE SEQUENCE</scope>
    <source>
        <strain evidence="2">CBS 150709</strain>
    </source>
</reference>
<evidence type="ECO:0000313" key="5">
    <source>
        <dbReference type="Proteomes" id="UP001287286"/>
    </source>
</evidence>
<comment type="caution">
    <text evidence="3">The sequence shown here is derived from an EMBL/GenBank/DDBJ whole genome shotgun (WGS) entry which is preliminary data.</text>
</comment>
<evidence type="ECO:0000313" key="2">
    <source>
        <dbReference type="EMBL" id="KAK4094892.1"/>
    </source>
</evidence>
<evidence type="ECO:0000256" key="1">
    <source>
        <dbReference type="SAM" id="MobiDB-lite"/>
    </source>
</evidence>
<name>A0A2U3DYP3_PURLI</name>
<evidence type="ECO:0000313" key="3">
    <source>
        <dbReference type="EMBL" id="PWI67379.1"/>
    </source>
</evidence>
<proteinExistence type="predicted"/>
<dbReference type="EMBL" id="LCWV01000019">
    <property type="protein sequence ID" value="PWI67379.1"/>
    <property type="molecule type" value="Genomic_DNA"/>
</dbReference>
<reference evidence="3" key="1">
    <citation type="submission" date="2015-05" db="EMBL/GenBank/DDBJ databases">
        <authorList>
            <person name="Wang D.B."/>
            <person name="Wang M."/>
        </authorList>
    </citation>
    <scope>NUCLEOTIDE SEQUENCE</scope>
    <source>
        <strain evidence="3">36-1</strain>
    </source>
</reference>
<reference evidence="2 5" key="4">
    <citation type="journal article" date="2024" name="Microbiol. Resour. Announc.">
        <title>Genome annotations for the ascomycete fungi Trichoderma harzianum, Trichoderma aggressivum, and Purpureocillium lilacinum.</title>
        <authorList>
            <person name="Beijen E.P.W."/>
            <person name="Ohm R.A."/>
        </authorList>
    </citation>
    <scope>NUCLEOTIDE SEQUENCE [LARGE SCALE GENOMIC DNA]</scope>
    <source>
        <strain evidence="2 5">CBS 150709</strain>
    </source>
</reference>
<evidence type="ECO:0000313" key="4">
    <source>
        <dbReference type="Proteomes" id="UP000245956"/>
    </source>
</evidence>
<dbReference type="Proteomes" id="UP001287286">
    <property type="component" value="Unassembled WGS sequence"/>
</dbReference>
<keyword evidence="5" id="KW-1185">Reference proteome</keyword>
<dbReference type="Proteomes" id="UP000245956">
    <property type="component" value="Unassembled WGS sequence"/>
</dbReference>
<feature type="region of interest" description="Disordered" evidence="1">
    <location>
        <begin position="69"/>
        <end position="89"/>
    </location>
</feature>
<organism evidence="3 4">
    <name type="scientific">Purpureocillium lilacinum</name>
    <name type="common">Paecilomyces lilacinus</name>
    <dbReference type="NCBI Taxonomy" id="33203"/>
    <lineage>
        <taxon>Eukaryota</taxon>
        <taxon>Fungi</taxon>
        <taxon>Dikarya</taxon>
        <taxon>Ascomycota</taxon>
        <taxon>Pezizomycotina</taxon>
        <taxon>Sordariomycetes</taxon>
        <taxon>Hypocreomycetidae</taxon>
        <taxon>Hypocreales</taxon>
        <taxon>Ophiocordycipitaceae</taxon>
        <taxon>Purpureocillium</taxon>
    </lineage>
</organism>
<dbReference type="AlphaFoldDB" id="A0A2U3DYP3"/>
<reference evidence="3 4" key="2">
    <citation type="journal article" date="2016" name="Front. Microbiol.">
        <title>Genome and transcriptome sequences reveal the specific parasitism of the nematophagous Purpureocillium lilacinum 36-1.</title>
        <authorList>
            <person name="Xie J."/>
            <person name="Li S."/>
            <person name="Mo C."/>
            <person name="Xiao X."/>
            <person name="Peng D."/>
            <person name="Wang G."/>
            <person name="Xiao Y."/>
        </authorList>
    </citation>
    <scope>NUCLEOTIDE SEQUENCE [LARGE SCALE GENOMIC DNA]</scope>
    <source>
        <strain evidence="3 4">36-1</strain>
    </source>
</reference>
<sequence length="107" mass="11458">MSNVSCSTNTPSPAISRTSCRATECDTSTLKLDPSRWLAWDTSLTGDRGGPTLIFLPFTARDRNTRASDFGRFTNKNHTNGGRVKLRIGPSSTPFASVAGNSPLLPA</sequence>
<dbReference type="EMBL" id="JAWRVI010000002">
    <property type="protein sequence ID" value="KAK4094892.1"/>
    <property type="molecule type" value="Genomic_DNA"/>
</dbReference>
<gene>
    <name evidence="3" type="ORF">PCL_03147</name>
    <name evidence="2" type="ORF">Purlil1_588</name>
</gene>